<accession>A0AAW2RZ47</accession>
<comment type="caution">
    <text evidence="1">The sequence shown here is derived from an EMBL/GenBank/DDBJ whole genome shotgun (WGS) entry which is preliminary data.</text>
</comment>
<proteinExistence type="predicted"/>
<reference evidence="1" key="1">
    <citation type="submission" date="2020-06" db="EMBL/GenBank/DDBJ databases">
        <authorList>
            <person name="Li T."/>
            <person name="Hu X."/>
            <person name="Zhang T."/>
            <person name="Song X."/>
            <person name="Zhang H."/>
            <person name="Dai N."/>
            <person name="Sheng W."/>
            <person name="Hou X."/>
            <person name="Wei L."/>
        </authorList>
    </citation>
    <scope>NUCLEOTIDE SEQUENCE</scope>
    <source>
        <strain evidence="1">G02</strain>
        <tissue evidence="1">Leaf</tissue>
    </source>
</reference>
<evidence type="ECO:0000313" key="1">
    <source>
        <dbReference type="EMBL" id="KAL0385510.1"/>
    </source>
</evidence>
<gene>
    <name evidence="1" type="ORF">Sradi_2945300</name>
</gene>
<protein>
    <submittedName>
        <fullName evidence="1">Uncharacterized protein</fullName>
    </submittedName>
</protein>
<sequence>MSSNVKETILLEESSKVVFEEVSWRGGSINGSTSMGGSGTVLPLVGTKAVPGTTCRAWALPVISTTSSCSMHC</sequence>
<name>A0AAW2RZ47_SESRA</name>
<reference evidence="1" key="2">
    <citation type="journal article" date="2024" name="Plant">
        <title>Genomic evolution and insights into agronomic trait innovations of Sesamum species.</title>
        <authorList>
            <person name="Miao H."/>
            <person name="Wang L."/>
            <person name="Qu L."/>
            <person name="Liu H."/>
            <person name="Sun Y."/>
            <person name="Le M."/>
            <person name="Wang Q."/>
            <person name="Wei S."/>
            <person name="Zheng Y."/>
            <person name="Lin W."/>
            <person name="Duan Y."/>
            <person name="Cao H."/>
            <person name="Xiong S."/>
            <person name="Wang X."/>
            <person name="Wei L."/>
            <person name="Li C."/>
            <person name="Ma Q."/>
            <person name="Ju M."/>
            <person name="Zhao R."/>
            <person name="Li G."/>
            <person name="Mu C."/>
            <person name="Tian Q."/>
            <person name="Mei H."/>
            <person name="Zhang T."/>
            <person name="Gao T."/>
            <person name="Zhang H."/>
        </authorList>
    </citation>
    <scope>NUCLEOTIDE SEQUENCE</scope>
    <source>
        <strain evidence="1">G02</strain>
    </source>
</reference>
<dbReference type="EMBL" id="JACGWJ010000012">
    <property type="protein sequence ID" value="KAL0385510.1"/>
    <property type="molecule type" value="Genomic_DNA"/>
</dbReference>
<dbReference type="AlphaFoldDB" id="A0AAW2RZ47"/>
<organism evidence="1">
    <name type="scientific">Sesamum radiatum</name>
    <name type="common">Black benniseed</name>
    <dbReference type="NCBI Taxonomy" id="300843"/>
    <lineage>
        <taxon>Eukaryota</taxon>
        <taxon>Viridiplantae</taxon>
        <taxon>Streptophyta</taxon>
        <taxon>Embryophyta</taxon>
        <taxon>Tracheophyta</taxon>
        <taxon>Spermatophyta</taxon>
        <taxon>Magnoliopsida</taxon>
        <taxon>eudicotyledons</taxon>
        <taxon>Gunneridae</taxon>
        <taxon>Pentapetalae</taxon>
        <taxon>asterids</taxon>
        <taxon>lamiids</taxon>
        <taxon>Lamiales</taxon>
        <taxon>Pedaliaceae</taxon>
        <taxon>Sesamum</taxon>
    </lineage>
</organism>